<evidence type="ECO:0000259" key="4">
    <source>
        <dbReference type="PROSITE" id="PS50102"/>
    </source>
</evidence>
<dbReference type="SMART" id="SM00360">
    <property type="entry name" value="RRM"/>
    <property type="match status" value="1"/>
</dbReference>
<dbReference type="RefSeq" id="XP_049264261.1">
    <property type="nucleotide sequence ID" value="XM_049406221.1"/>
</dbReference>
<dbReference type="InterPro" id="IPR000504">
    <property type="entry name" value="RRM_dom"/>
</dbReference>
<dbReference type="InterPro" id="IPR050825">
    <property type="entry name" value="RBM42_RBP45_47-like"/>
</dbReference>
<accession>A0A8J5QLX7</accession>
<dbReference type="PROSITE" id="PS50102">
    <property type="entry name" value="RRM"/>
    <property type="match status" value="1"/>
</dbReference>
<sequence>MNRSQGIRKPQHSTSRSSDRRLASGSKAASYLHSTIETSNIIKNNVKPATSTTTSSSDWNPKHFRLFVGNLGEDANDDLLHNAFEKYKSMSKVHVPFDKKSNKNKGYGFVAFANADDYLQAFKEMNGKYIGQHPVQLKRAESSVTNSNKNKKNKNRNNNNRR</sequence>
<evidence type="ECO:0000256" key="1">
    <source>
        <dbReference type="ARBA" id="ARBA00022884"/>
    </source>
</evidence>
<evidence type="ECO:0000256" key="2">
    <source>
        <dbReference type="PROSITE-ProRule" id="PRU00176"/>
    </source>
</evidence>
<evidence type="ECO:0000313" key="6">
    <source>
        <dbReference type="Proteomes" id="UP000694255"/>
    </source>
</evidence>
<dbReference type="OrthoDB" id="1749473at2759"/>
<dbReference type="GO" id="GO:0003729">
    <property type="term" value="F:mRNA binding"/>
    <property type="evidence" value="ECO:0007669"/>
    <property type="project" value="InterPro"/>
</dbReference>
<dbReference type="PANTHER" id="PTHR47640">
    <property type="entry name" value="TRNA SELENOCYSTEINE 1-ASSOCIATED PROTEIN 1-RELATED-RELATED"/>
    <property type="match status" value="1"/>
</dbReference>
<feature type="region of interest" description="Disordered" evidence="3">
    <location>
        <begin position="137"/>
        <end position="162"/>
    </location>
</feature>
<dbReference type="Pfam" id="PF00076">
    <property type="entry name" value="RRM_1"/>
    <property type="match status" value="1"/>
</dbReference>
<comment type="caution">
    <text evidence="5">The sequence shown here is derived from an EMBL/GenBank/DDBJ whole genome shotgun (WGS) entry which is preliminary data.</text>
</comment>
<dbReference type="EMBL" id="JAGSYN010000110">
    <property type="protein sequence ID" value="KAG7664029.1"/>
    <property type="molecule type" value="Genomic_DNA"/>
</dbReference>
<name>A0A8J5QLX7_9ASCO</name>
<keyword evidence="6" id="KW-1185">Reference proteome</keyword>
<protein>
    <recommendedName>
        <fullName evidence="4">RRM domain-containing protein</fullName>
    </recommendedName>
</protein>
<evidence type="ECO:0000313" key="5">
    <source>
        <dbReference type="EMBL" id="KAG7664029.1"/>
    </source>
</evidence>
<gene>
    <name evidence="5" type="ORF">J8A68_002467</name>
</gene>
<dbReference type="PANTHER" id="PTHR47640:SF11">
    <property type="entry name" value="RNA-BINDING PROTEIN 42"/>
    <property type="match status" value="1"/>
</dbReference>
<keyword evidence="1 2" id="KW-0694">RNA-binding</keyword>
<feature type="domain" description="RRM" evidence="4">
    <location>
        <begin position="64"/>
        <end position="142"/>
    </location>
</feature>
<dbReference type="GeneID" id="73469268"/>
<dbReference type="Proteomes" id="UP000694255">
    <property type="component" value="Unassembled WGS sequence"/>
</dbReference>
<reference evidence="5 6" key="1">
    <citation type="journal article" date="2021" name="DNA Res.">
        <title>Genome analysis of Candida subhashii reveals its hybrid nature and dual mitochondrial genome conformations.</title>
        <authorList>
            <person name="Mixao V."/>
            <person name="Hegedusova E."/>
            <person name="Saus E."/>
            <person name="Pryszcz L.P."/>
            <person name="Cillingova A."/>
            <person name="Nosek J."/>
            <person name="Gabaldon T."/>
        </authorList>
    </citation>
    <scope>NUCLEOTIDE SEQUENCE [LARGE SCALE GENOMIC DNA]</scope>
    <source>
        <strain evidence="5 6">CBS 10753</strain>
    </source>
</reference>
<evidence type="ECO:0000256" key="3">
    <source>
        <dbReference type="SAM" id="MobiDB-lite"/>
    </source>
</evidence>
<feature type="compositionally biased region" description="Basic residues" evidence="3">
    <location>
        <begin position="149"/>
        <end position="162"/>
    </location>
</feature>
<proteinExistence type="predicted"/>
<organism evidence="5 6">
    <name type="scientific">[Candida] subhashii</name>
    <dbReference type="NCBI Taxonomy" id="561895"/>
    <lineage>
        <taxon>Eukaryota</taxon>
        <taxon>Fungi</taxon>
        <taxon>Dikarya</taxon>
        <taxon>Ascomycota</taxon>
        <taxon>Saccharomycotina</taxon>
        <taxon>Pichiomycetes</taxon>
        <taxon>Debaryomycetaceae</taxon>
        <taxon>Spathaspora</taxon>
    </lineage>
</organism>
<dbReference type="AlphaFoldDB" id="A0A8J5QLX7"/>
<feature type="region of interest" description="Disordered" evidence="3">
    <location>
        <begin position="1"/>
        <end position="28"/>
    </location>
</feature>